<keyword evidence="2" id="KW-1133">Transmembrane helix</keyword>
<keyword evidence="5" id="KW-1185">Reference proteome</keyword>
<dbReference type="PANTHER" id="PTHR11200">
    <property type="entry name" value="INOSITOL 5-PHOSPHATASE"/>
    <property type="match status" value="1"/>
</dbReference>
<keyword evidence="2" id="KW-0472">Membrane</keyword>
<evidence type="ECO:0000256" key="2">
    <source>
        <dbReference type="SAM" id="Phobius"/>
    </source>
</evidence>
<dbReference type="Gene3D" id="3.60.10.10">
    <property type="entry name" value="Endonuclease/exonuclease/phosphatase"/>
    <property type="match status" value="1"/>
</dbReference>
<protein>
    <submittedName>
        <fullName evidence="4">Polyphosphatidylinositol phosphatase-like protein</fullName>
    </submittedName>
</protein>
<evidence type="ECO:0000313" key="4">
    <source>
        <dbReference type="EMBL" id="KFH46152.1"/>
    </source>
</evidence>
<evidence type="ECO:0000259" key="3">
    <source>
        <dbReference type="SMART" id="SM00128"/>
    </source>
</evidence>
<organism evidence="4 5">
    <name type="scientific">Hapsidospora chrysogenum (strain ATCC 11550 / CBS 779.69 / DSM 880 / IAM 14645 / JCM 23072 / IMI 49137)</name>
    <name type="common">Acremonium chrysogenum</name>
    <dbReference type="NCBI Taxonomy" id="857340"/>
    <lineage>
        <taxon>Eukaryota</taxon>
        <taxon>Fungi</taxon>
        <taxon>Dikarya</taxon>
        <taxon>Ascomycota</taxon>
        <taxon>Pezizomycotina</taxon>
        <taxon>Sordariomycetes</taxon>
        <taxon>Hypocreomycetidae</taxon>
        <taxon>Hypocreales</taxon>
        <taxon>Bionectriaceae</taxon>
        <taxon>Hapsidospora</taxon>
    </lineage>
</organism>
<feature type="region of interest" description="Disordered" evidence="1">
    <location>
        <begin position="1"/>
        <end position="39"/>
    </location>
</feature>
<dbReference type="PANTHER" id="PTHR11200:SF286">
    <property type="entry name" value="5-PHOSPHATASE, PUTATIVE (AFU_ORTHOLOGUE AFUA_5G07600)-RELATED"/>
    <property type="match status" value="1"/>
</dbReference>
<evidence type="ECO:0000256" key="1">
    <source>
        <dbReference type="SAM" id="MobiDB-lite"/>
    </source>
</evidence>
<dbReference type="Pfam" id="PF22669">
    <property type="entry name" value="Exo_endo_phos2"/>
    <property type="match status" value="1"/>
</dbReference>
<name>A0A086T9X0_HAPC1</name>
<dbReference type="GO" id="GO:0004439">
    <property type="term" value="F:phosphatidylinositol-4,5-bisphosphate 5-phosphatase activity"/>
    <property type="evidence" value="ECO:0007669"/>
    <property type="project" value="TreeGrafter"/>
</dbReference>
<dbReference type="GO" id="GO:0046856">
    <property type="term" value="P:phosphatidylinositol dephosphorylation"/>
    <property type="evidence" value="ECO:0007669"/>
    <property type="project" value="InterPro"/>
</dbReference>
<accession>A0A086T9X0</accession>
<dbReference type="HOGENOM" id="CLU_025224_1_0_1"/>
<dbReference type="SUPFAM" id="SSF56219">
    <property type="entry name" value="DNase I-like"/>
    <property type="match status" value="1"/>
</dbReference>
<dbReference type="EMBL" id="JPKY01000022">
    <property type="protein sequence ID" value="KFH46152.1"/>
    <property type="molecule type" value="Genomic_DNA"/>
</dbReference>
<dbReference type="Proteomes" id="UP000029964">
    <property type="component" value="Unassembled WGS sequence"/>
</dbReference>
<dbReference type="InterPro" id="IPR046985">
    <property type="entry name" value="IP5"/>
</dbReference>
<gene>
    <name evidence="4" type="ORF">ACRE_029710</name>
</gene>
<dbReference type="AlphaFoldDB" id="A0A086T9X0"/>
<dbReference type="SMART" id="SM00128">
    <property type="entry name" value="IPPc"/>
    <property type="match status" value="1"/>
</dbReference>
<keyword evidence="2" id="KW-0812">Transmembrane</keyword>
<dbReference type="STRING" id="857340.A0A086T9X0"/>
<dbReference type="InterPro" id="IPR000300">
    <property type="entry name" value="IPPc"/>
</dbReference>
<sequence length="516" mass="57234">MVLMSSSSSFSSTRSRTRAQAQAQAQQAQAQDTTRQDTGDMGTSTIDLLMLTFNCAQTLINVPVFANQLQAALNQDATGLGLPDLVVFSLQEVAPLAYSFVGGCFLNPYITRFGDALNLAALRFDDERSNATSSDTQTAYQPKKPYGLVKAGNVGYTAILLFARDPDRIKDLQEAEVGFGAADMGNKGAVGLRCLFEGENDGGESELTFVATHLAAMEWNLARRNANWAAIMRGMAFENPEVVVSEHRASSAGRNSDNDDDGERQMLLHEEHNEEHQRLRRRLHDISIFKPSSHLFVAGDLNYRISSKSPPPGAAFPSLDPESQHYYMRFWPFDQLTREKGAGRTLHGLSEGVVKFAPTYKYVIKPGTKDSDENPAWSFAPHRYPSWTDRVLYLDAPRSARPDKSVTVRAYDACPVLATSDHRAVFLRASVPLISPADMERLLHEGGEAEDASDPRVRLPVELDPEAWERRAAARRREVMAGYSMMLWSTRQGAILLGTIALLGAGWYWFSSWRTD</sequence>
<proteinExistence type="predicted"/>
<dbReference type="OrthoDB" id="62798at2759"/>
<dbReference type="InterPro" id="IPR036691">
    <property type="entry name" value="Endo/exonu/phosph_ase_sf"/>
</dbReference>
<feature type="transmembrane region" description="Helical" evidence="2">
    <location>
        <begin position="493"/>
        <end position="510"/>
    </location>
</feature>
<comment type="caution">
    <text evidence="4">The sequence shown here is derived from an EMBL/GenBank/DDBJ whole genome shotgun (WGS) entry which is preliminary data.</text>
</comment>
<reference evidence="5" key="1">
    <citation type="journal article" date="2014" name="Genome Announc.">
        <title>Genome sequence and annotation of Acremonium chrysogenum, producer of the beta-lactam antibiotic cephalosporin C.</title>
        <authorList>
            <person name="Terfehr D."/>
            <person name="Dahlmann T.A."/>
            <person name="Specht T."/>
            <person name="Zadra I."/>
            <person name="Kuernsteiner H."/>
            <person name="Kueck U."/>
        </authorList>
    </citation>
    <scope>NUCLEOTIDE SEQUENCE [LARGE SCALE GENOMIC DNA]</scope>
    <source>
        <strain evidence="5">ATCC 11550 / CBS 779.69 / DSM 880 / IAM 14645 / JCM 23072 / IMI 49137</strain>
    </source>
</reference>
<feature type="domain" description="Inositol polyphosphate-related phosphatase" evidence="3">
    <location>
        <begin position="44"/>
        <end position="435"/>
    </location>
</feature>
<feature type="compositionally biased region" description="Low complexity" evidence="1">
    <location>
        <begin position="1"/>
        <end position="33"/>
    </location>
</feature>
<evidence type="ECO:0000313" key="5">
    <source>
        <dbReference type="Proteomes" id="UP000029964"/>
    </source>
</evidence>